<dbReference type="Pfam" id="PF01103">
    <property type="entry name" value="Omp85"/>
    <property type="match status" value="1"/>
</dbReference>
<dbReference type="PANTHER" id="PTHR12815">
    <property type="entry name" value="SORTING AND ASSEMBLY MACHINERY SAMM50 PROTEIN FAMILY MEMBER"/>
    <property type="match status" value="1"/>
</dbReference>
<comment type="similarity">
    <text evidence="2">Belongs to the SAM50/omp85 family.</text>
</comment>
<evidence type="ECO:0000313" key="7">
    <source>
        <dbReference type="EMBL" id="KAH7045991.1"/>
    </source>
</evidence>
<sequence>MASPQDDHVFEKLKQKVDPAELQRRQDEINERIAAQYYRAVARQADLVSSPPSPCPHCLRLSSQVGSNFTLPVTISSVRVLHAKHTRHAFLERVFSPLLSANREASYTLEDALTDIGGAVKKLEKFDIFKAPISVYIDKPDKSDPSTASTDIDVYLHARERSRYTIKTGTEAGSAEGSAYASVQLRNLFGGAESLSAHASAGTRTRSAYSAYFDTPILSNPDLRWEIGGLASSTLKSWASHEEVLRGGSTKLKWQSSGGHRHELAYSGFWRQITGLAATASPTVRADAGDSFKSSVSHTYTLDRRDFPLLPSRGYLLKTVAELAGGPLKGDVGFGKLELESQAALPFPPIPGVALTTSFRAGLLHPLSDGSGKPTPSRINDRFQLGGPTDVRGFRLAGLGPRDGPDAVGGDVFAAGSASLMLPLPRVGAETPLRLQAFVNAGRLLALKERKDSEGNTDAAESLKATLQELRNGLPSAAAGIGLVYAHPVARFEVNFSLPLVLRKGEQGRKGVHFGVGIEFM</sequence>
<comment type="subcellular location">
    <subcellularLocation>
        <location evidence="1">Mitochondrion outer membrane</location>
        <topology evidence="1">Multi-pass membrane protein</topology>
    </subcellularLocation>
</comment>
<name>A0ABQ8G8W4_9PEZI</name>
<keyword evidence="4" id="KW-0812">Transmembrane</keyword>
<gene>
    <name evidence="7" type="ORF">B0J12DRAFT_148106</name>
</gene>
<accession>A0ABQ8G8W4</accession>
<dbReference type="Proteomes" id="UP000774617">
    <property type="component" value="Unassembled WGS sequence"/>
</dbReference>
<dbReference type="InterPro" id="IPR039910">
    <property type="entry name" value="D15-like"/>
</dbReference>
<feature type="domain" description="Bacterial surface antigen (D15)" evidence="6">
    <location>
        <begin position="187"/>
        <end position="520"/>
    </location>
</feature>
<keyword evidence="8" id="KW-1185">Reference proteome</keyword>
<dbReference type="PANTHER" id="PTHR12815:SF18">
    <property type="entry name" value="SORTING AND ASSEMBLY MACHINERY COMPONENT 50 HOMOLOG"/>
    <property type="match status" value="1"/>
</dbReference>
<keyword evidence="5" id="KW-0472">Membrane</keyword>
<dbReference type="Gene3D" id="2.40.160.50">
    <property type="entry name" value="membrane protein fhac: a member of the omp85/tpsb transporter family"/>
    <property type="match status" value="1"/>
</dbReference>
<dbReference type="EMBL" id="JAGTJR010000018">
    <property type="protein sequence ID" value="KAH7045991.1"/>
    <property type="molecule type" value="Genomic_DNA"/>
</dbReference>
<evidence type="ECO:0000256" key="3">
    <source>
        <dbReference type="ARBA" id="ARBA00022452"/>
    </source>
</evidence>
<organism evidence="7 8">
    <name type="scientific">Macrophomina phaseolina</name>
    <dbReference type="NCBI Taxonomy" id="35725"/>
    <lineage>
        <taxon>Eukaryota</taxon>
        <taxon>Fungi</taxon>
        <taxon>Dikarya</taxon>
        <taxon>Ascomycota</taxon>
        <taxon>Pezizomycotina</taxon>
        <taxon>Dothideomycetes</taxon>
        <taxon>Dothideomycetes incertae sedis</taxon>
        <taxon>Botryosphaeriales</taxon>
        <taxon>Botryosphaeriaceae</taxon>
        <taxon>Macrophomina</taxon>
    </lineage>
</organism>
<reference evidence="7 8" key="1">
    <citation type="journal article" date="2021" name="Nat. Commun.">
        <title>Genetic determinants of endophytism in the Arabidopsis root mycobiome.</title>
        <authorList>
            <person name="Mesny F."/>
            <person name="Miyauchi S."/>
            <person name="Thiergart T."/>
            <person name="Pickel B."/>
            <person name="Atanasova L."/>
            <person name="Karlsson M."/>
            <person name="Huettel B."/>
            <person name="Barry K.W."/>
            <person name="Haridas S."/>
            <person name="Chen C."/>
            <person name="Bauer D."/>
            <person name="Andreopoulos W."/>
            <person name="Pangilinan J."/>
            <person name="LaButti K."/>
            <person name="Riley R."/>
            <person name="Lipzen A."/>
            <person name="Clum A."/>
            <person name="Drula E."/>
            <person name="Henrissat B."/>
            <person name="Kohler A."/>
            <person name="Grigoriev I.V."/>
            <person name="Martin F.M."/>
            <person name="Hacquard S."/>
        </authorList>
    </citation>
    <scope>NUCLEOTIDE SEQUENCE [LARGE SCALE GENOMIC DNA]</scope>
    <source>
        <strain evidence="7 8">MPI-SDFR-AT-0080</strain>
    </source>
</reference>
<evidence type="ECO:0000256" key="1">
    <source>
        <dbReference type="ARBA" id="ARBA00004374"/>
    </source>
</evidence>
<evidence type="ECO:0000256" key="5">
    <source>
        <dbReference type="ARBA" id="ARBA00023136"/>
    </source>
</evidence>
<evidence type="ECO:0000313" key="8">
    <source>
        <dbReference type="Proteomes" id="UP000774617"/>
    </source>
</evidence>
<evidence type="ECO:0000256" key="4">
    <source>
        <dbReference type="ARBA" id="ARBA00022692"/>
    </source>
</evidence>
<proteinExistence type="inferred from homology"/>
<comment type="caution">
    <text evidence="7">The sequence shown here is derived from an EMBL/GenBank/DDBJ whole genome shotgun (WGS) entry which is preliminary data.</text>
</comment>
<evidence type="ECO:0000256" key="2">
    <source>
        <dbReference type="ARBA" id="ARBA00010913"/>
    </source>
</evidence>
<dbReference type="InterPro" id="IPR000184">
    <property type="entry name" value="Bac_surfAg_D15"/>
</dbReference>
<protein>
    <submittedName>
        <fullName evidence="7">Outer membrane protein</fullName>
    </submittedName>
</protein>
<keyword evidence="3" id="KW-1134">Transmembrane beta strand</keyword>
<evidence type="ECO:0000259" key="6">
    <source>
        <dbReference type="Pfam" id="PF01103"/>
    </source>
</evidence>